<keyword evidence="3" id="KW-0813">Transport</keyword>
<keyword evidence="7 8" id="KW-0472">Membrane</keyword>
<feature type="transmembrane region" description="Helical" evidence="8">
    <location>
        <begin position="116"/>
        <end position="134"/>
    </location>
</feature>
<gene>
    <name evidence="9" type="ORF">GCM10008018_30590</name>
</gene>
<keyword evidence="6 8" id="KW-1133">Transmembrane helix</keyword>
<dbReference type="PANTHER" id="PTHR34975:SF2">
    <property type="entry name" value="SPORE GERMINATION PROTEIN A2"/>
    <property type="match status" value="1"/>
</dbReference>
<evidence type="ECO:0000256" key="3">
    <source>
        <dbReference type="ARBA" id="ARBA00022448"/>
    </source>
</evidence>
<dbReference type="Gene3D" id="1.20.1740.10">
    <property type="entry name" value="Amino acid/polyamine transporter I"/>
    <property type="match status" value="1"/>
</dbReference>
<evidence type="ECO:0000256" key="8">
    <source>
        <dbReference type="SAM" id="Phobius"/>
    </source>
</evidence>
<dbReference type="InterPro" id="IPR004761">
    <property type="entry name" value="Spore_GerAB"/>
</dbReference>
<evidence type="ECO:0000256" key="1">
    <source>
        <dbReference type="ARBA" id="ARBA00004141"/>
    </source>
</evidence>
<feature type="transmembrane region" description="Helical" evidence="8">
    <location>
        <begin position="332"/>
        <end position="353"/>
    </location>
</feature>
<feature type="transmembrane region" description="Helical" evidence="8">
    <location>
        <begin position="213"/>
        <end position="239"/>
    </location>
</feature>
<feature type="transmembrane region" description="Helical" evidence="8">
    <location>
        <begin position="39"/>
        <end position="61"/>
    </location>
</feature>
<comment type="subcellular location">
    <subcellularLocation>
        <location evidence="1">Membrane</location>
        <topology evidence="1">Multi-pass membrane protein</topology>
    </subcellularLocation>
</comment>
<evidence type="ECO:0000256" key="4">
    <source>
        <dbReference type="ARBA" id="ARBA00022544"/>
    </source>
</evidence>
<keyword evidence="10" id="KW-1185">Reference proteome</keyword>
<name>A0ABQ1EQH8_9BACL</name>
<organism evidence="9 10">
    <name type="scientific">Paenibacillus marchantiophytorum</name>
    <dbReference type="NCBI Taxonomy" id="1619310"/>
    <lineage>
        <taxon>Bacteria</taxon>
        <taxon>Bacillati</taxon>
        <taxon>Bacillota</taxon>
        <taxon>Bacilli</taxon>
        <taxon>Bacillales</taxon>
        <taxon>Paenibacillaceae</taxon>
        <taxon>Paenibacillus</taxon>
    </lineage>
</organism>
<dbReference type="PANTHER" id="PTHR34975">
    <property type="entry name" value="SPORE GERMINATION PROTEIN A2"/>
    <property type="match status" value="1"/>
</dbReference>
<dbReference type="Proteomes" id="UP000615455">
    <property type="component" value="Unassembled WGS sequence"/>
</dbReference>
<accession>A0ABQ1EQH8</accession>
<feature type="transmembrane region" description="Helical" evidence="8">
    <location>
        <begin position="146"/>
        <end position="168"/>
    </location>
</feature>
<evidence type="ECO:0000256" key="6">
    <source>
        <dbReference type="ARBA" id="ARBA00022989"/>
    </source>
</evidence>
<dbReference type="EMBL" id="BMHE01000014">
    <property type="protein sequence ID" value="GFZ82635.1"/>
    <property type="molecule type" value="Genomic_DNA"/>
</dbReference>
<evidence type="ECO:0000256" key="5">
    <source>
        <dbReference type="ARBA" id="ARBA00022692"/>
    </source>
</evidence>
<proteinExistence type="inferred from homology"/>
<evidence type="ECO:0000256" key="2">
    <source>
        <dbReference type="ARBA" id="ARBA00007998"/>
    </source>
</evidence>
<feature type="transmembrane region" description="Helical" evidence="8">
    <location>
        <begin position="189"/>
        <end position="207"/>
    </location>
</feature>
<dbReference type="NCBIfam" id="TIGR00912">
    <property type="entry name" value="2A0309"/>
    <property type="match status" value="1"/>
</dbReference>
<feature type="transmembrane region" description="Helical" evidence="8">
    <location>
        <begin position="81"/>
        <end position="104"/>
    </location>
</feature>
<keyword evidence="4" id="KW-0309">Germination</keyword>
<feature type="transmembrane region" description="Helical" evidence="8">
    <location>
        <begin position="302"/>
        <end position="320"/>
    </location>
</feature>
<comment type="similarity">
    <text evidence="2">Belongs to the amino acid-polyamine-organocation (APC) superfamily. Spore germination protein (SGP) (TC 2.A.3.9) family.</text>
</comment>
<reference evidence="10" key="1">
    <citation type="journal article" date="2019" name="Int. J. Syst. Evol. Microbiol.">
        <title>The Global Catalogue of Microorganisms (GCM) 10K type strain sequencing project: providing services to taxonomists for standard genome sequencing and annotation.</title>
        <authorList>
            <consortium name="The Broad Institute Genomics Platform"/>
            <consortium name="The Broad Institute Genome Sequencing Center for Infectious Disease"/>
            <person name="Wu L."/>
            <person name="Ma J."/>
        </authorList>
    </citation>
    <scope>NUCLEOTIDE SEQUENCE [LARGE SCALE GENOMIC DNA]</scope>
    <source>
        <strain evidence="10">CGMCC 1.15043</strain>
    </source>
</reference>
<evidence type="ECO:0000313" key="9">
    <source>
        <dbReference type="EMBL" id="GFZ82635.1"/>
    </source>
</evidence>
<protein>
    <submittedName>
        <fullName evidence="9">Germination protein</fullName>
    </submittedName>
</protein>
<dbReference type="RefSeq" id="WP_189012728.1">
    <property type="nucleotide sequence ID" value="NZ_BMHE01000014.1"/>
</dbReference>
<evidence type="ECO:0000313" key="10">
    <source>
        <dbReference type="Proteomes" id="UP000615455"/>
    </source>
</evidence>
<comment type="caution">
    <text evidence="9">The sequence shown here is derived from an EMBL/GenBank/DDBJ whole genome shotgun (WGS) entry which is preliminary data.</text>
</comment>
<keyword evidence="5 8" id="KW-0812">Transmembrane</keyword>
<dbReference type="Pfam" id="PF03845">
    <property type="entry name" value="Spore_permease"/>
    <property type="match status" value="1"/>
</dbReference>
<feature type="transmembrane region" description="Helical" evidence="8">
    <location>
        <begin position="6"/>
        <end position="27"/>
    </location>
</feature>
<evidence type="ECO:0000256" key="7">
    <source>
        <dbReference type="ARBA" id="ARBA00023136"/>
    </source>
</evidence>
<sequence length="367" mass="41773">MERGQISAWQFFVLIFGYLLGTSFFFRPGGLIAMAKQDAWIVPLWAGAAALIISLIWIKLANQYPGFTIVQICTIAAGKKIGGLIALLYIWYFVHLSALIIRNLGDFMKQTLMPRTPITVFHVMFLLVICYAVIKGIETIARATELLFLVVTLTFLFIFFIALSEWNWDRFQGMFRMNVWKTMKENRTLIGFPFMESIVCMMLFPYVRSRGKVSFILGVVVATLSLSLIVFFTIGVLGVTRASHDLYPMFVIVQEIHIGTFFEHLESTIALILLVSIFIKLSLTYHAAVLGLCQLFRLNDRSWTAISLILLISGLALGFNNVLENIAFIRGYYFEYMLLYGVIFPTLLLFLTWMKQIKGKQKVGPPS</sequence>
<feature type="transmembrane region" description="Helical" evidence="8">
    <location>
        <begin position="268"/>
        <end position="290"/>
    </location>
</feature>